<accession>A0ABD0WCT7</accession>
<dbReference type="Proteomes" id="UP001552299">
    <property type="component" value="Unassembled WGS sequence"/>
</dbReference>
<feature type="transmembrane region" description="Helical" evidence="1">
    <location>
        <begin position="40"/>
        <end position="57"/>
    </location>
</feature>
<dbReference type="EMBL" id="JANQDX010000001">
    <property type="protein sequence ID" value="KAL0928783.1"/>
    <property type="molecule type" value="Genomic_DNA"/>
</dbReference>
<sequence>MNHQKTEGRRSIEEPYKIKTKCLVFKTCVCLRIGNSGLPAFLSFFINLHAAFVLAWIRSEAREGTIEKSAMKEKEKSSVGGAKMIRPLDRRNLHMDMRDANIIDLMIGLSLIEHSNHLNIHMDMSVDDITNLMNGLRLVEYSDNKILHMDISIGDITDLMKILSLTSTRESLE</sequence>
<name>A0ABD0WCT7_DENTH</name>
<keyword evidence="1" id="KW-0812">Transmembrane</keyword>
<comment type="caution">
    <text evidence="2">The sequence shown here is derived from an EMBL/GenBank/DDBJ whole genome shotgun (WGS) entry which is preliminary data.</text>
</comment>
<protein>
    <submittedName>
        <fullName evidence="2">Uncharacterized protein</fullName>
    </submittedName>
</protein>
<proteinExistence type="predicted"/>
<dbReference type="AlphaFoldDB" id="A0ABD0WCT7"/>
<keyword evidence="3" id="KW-1185">Reference proteome</keyword>
<evidence type="ECO:0000256" key="1">
    <source>
        <dbReference type="SAM" id="Phobius"/>
    </source>
</evidence>
<evidence type="ECO:0000313" key="3">
    <source>
        <dbReference type="Proteomes" id="UP001552299"/>
    </source>
</evidence>
<keyword evidence="1" id="KW-0472">Membrane</keyword>
<evidence type="ECO:0000313" key="2">
    <source>
        <dbReference type="EMBL" id="KAL0928783.1"/>
    </source>
</evidence>
<keyword evidence="1" id="KW-1133">Transmembrane helix</keyword>
<gene>
    <name evidence="2" type="ORF">M5K25_000705</name>
</gene>
<reference evidence="2 3" key="1">
    <citation type="journal article" date="2024" name="Plant Biotechnol. J.">
        <title>Dendrobium thyrsiflorum genome and its molecular insights into genes involved in important horticultural traits.</title>
        <authorList>
            <person name="Chen B."/>
            <person name="Wang J.Y."/>
            <person name="Zheng P.J."/>
            <person name="Li K.L."/>
            <person name="Liang Y.M."/>
            <person name="Chen X.F."/>
            <person name="Zhang C."/>
            <person name="Zhao X."/>
            <person name="He X."/>
            <person name="Zhang G.Q."/>
            <person name="Liu Z.J."/>
            <person name="Xu Q."/>
        </authorList>
    </citation>
    <scope>NUCLEOTIDE SEQUENCE [LARGE SCALE GENOMIC DNA]</scope>
    <source>
        <strain evidence="2">GZMU011</strain>
    </source>
</reference>
<organism evidence="2 3">
    <name type="scientific">Dendrobium thyrsiflorum</name>
    <name type="common">Pinecone-like raceme dendrobium</name>
    <name type="synonym">Orchid</name>
    <dbReference type="NCBI Taxonomy" id="117978"/>
    <lineage>
        <taxon>Eukaryota</taxon>
        <taxon>Viridiplantae</taxon>
        <taxon>Streptophyta</taxon>
        <taxon>Embryophyta</taxon>
        <taxon>Tracheophyta</taxon>
        <taxon>Spermatophyta</taxon>
        <taxon>Magnoliopsida</taxon>
        <taxon>Liliopsida</taxon>
        <taxon>Asparagales</taxon>
        <taxon>Orchidaceae</taxon>
        <taxon>Epidendroideae</taxon>
        <taxon>Malaxideae</taxon>
        <taxon>Dendrobiinae</taxon>
        <taxon>Dendrobium</taxon>
    </lineage>
</organism>